<accession>A0ABS2SVW8</accession>
<dbReference type="Proteomes" id="UP001179280">
    <property type="component" value="Unassembled WGS sequence"/>
</dbReference>
<gene>
    <name evidence="2" type="ORF">JOC54_002933</name>
</gene>
<comment type="caution">
    <text evidence="2">The sequence shown here is derived from an EMBL/GenBank/DDBJ whole genome shotgun (WGS) entry which is preliminary data.</text>
</comment>
<name>A0ABS2SVW8_9BACI</name>
<keyword evidence="1" id="KW-1133">Transmembrane helix</keyword>
<evidence type="ECO:0008006" key="4">
    <source>
        <dbReference type="Google" id="ProtNLM"/>
    </source>
</evidence>
<dbReference type="EMBL" id="JAFBCV010000009">
    <property type="protein sequence ID" value="MBM7839653.1"/>
    <property type="molecule type" value="Genomic_DNA"/>
</dbReference>
<evidence type="ECO:0000313" key="3">
    <source>
        <dbReference type="Proteomes" id="UP001179280"/>
    </source>
</evidence>
<protein>
    <recommendedName>
        <fullName evidence="4">DUF4230 domain-containing protein</fullName>
    </recommendedName>
</protein>
<organism evidence="2 3">
    <name type="scientific">Shouchella xiaoxiensis</name>
    <dbReference type="NCBI Taxonomy" id="766895"/>
    <lineage>
        <taxon>Bacteria</taxon>
        <taxon>Bacillati</taxon>
        <taxon>Bacillota</taxon>
        <taxon>Bacilli</taxon>
        <taxon>Bacillales</taxon>
        <taxon>Bacillaceae</taxon>
        <taxon>Shouchella</taxon>
    </lineage>
</organism>
<sequence length="196" mass="23188">MDGFLWTLVIGFFVVIFYRFAVHPFLRRKYFVRRVEKRLVVNDEYKDVLIASFKAIQKELKHAGSGVDELKRTYNLMGTRTKLEVDQKNITLWYEENGETLIFMKQEWYLQADNQSSQALPIPFSHHDADYWHRAGEILRMLPLWCQAANTHYFLSEEEAVVKREQIEGSLFREIDLFIRDLSSRYEASPLLNVSG</sequence>
<keyword evidence="3" id="KW-1185">Reference proteome</keyword>
<keyword evidence="1" id="KW-0472">Membrane</keyword>
<feature type="transmembrane region" description="Helical" evidence="1">
    <location>
        <begin position="6"/>
        <end position="26"/>
    </location>
</feature>
<keyword evidence="1" id="KW-0812">Transmembrane</keyword>
<evidence type="ECO:0000256" key="1">
    <source>
        <dbReference type="SAM" id="Phobius"/>
    </source>
</evidence>
<reference evidence="2" key="1">
    <citation type="submission" date="2021-01" db="EMBL/GenBank/DDBJ databases">
        <title>Genomic Encyclopedia of Type Strains, Phase IV (KMG-IV): sequencing the most valuable type-strain genomes for metagenomic binning, comparative biology and taxonomic classification.</title>
        <authorList>
            <person name="Goeker M."/>
        </authorList>
    </citation>
    <scope>NUCLEOTIDE SEQUENCE</scope>
    <source>
        <strain evidence="2">DSM 21943</strain>
    </source>
</reference>
<dbReference type="RefSeq" id="WP_204466849.1">
    <property type="nucleotide sequence ID" value="NZ_JAFBCV010000009.1"/>
</dbReference>
<proteinExistence type="predicted"/>
<evidence type="ECO:0000313" key="2">
    <source>
        <dbReference type="EMBL" id="MBM7839653.1"/>
    </source>
</evidence>